<dbReference type="GO" id="GO:0004315">
    <property type="term" value="F:3-oxoacyl-[acyl-carrier-protein] synthase activity"/>
    <property type="evidence" value="ECO:0007669"/>
    <property type="project" value="InterPro"/>
</dbReference>
<evidence type="ECO:0000256" key="3">
    <source>
        <dbReference type="ARBA" id="ARBA00022490"/>
    </source>
</evidence>
<reference evidence="13 14" key="1">
    <citation type="submission" date="2018-02" db="EMBL/GenBank/DDBJ databases">
        <title>Genomic Encyclopedia of Archaeal and Bacterial Type Strains, Phase II (KMG-II): from individual species to whole genera.</title>
        <authorList>
            <person name="Goeker M."/>
        </authorList>
    </citation>
    <scope>NUCLEOTIDE SEQUENCE [LARGE SCALE GENOMIC DNA]</scope>
    <source>
        <strain evidence="13 14">DSM 22857</strain>
    </source>
</reference>
<dbReference type="NCBIfam" id="TIGR00747">
    <property type="entry name" value="fabH"/>
    <property type="match status" value="1"/>
</dbReference>
<evidence type="ECO:0000256" key="5">
    <source>
        <dbReference type="ARBA" id="ARBA00022679"/>
    </source>
</evidence>
<dbReference type="AlphaFoldDB" id="A0A2S6IJ93"/>
<evidence type="ECO:0000256" key="7">
    <source>
        <dbReference type="ARBA" id="ARBA00023098"/>
    </source>
</evidence>
<name>A0A2S6IJ93_9ACTN</name>
<evidence type="ECO:0000259" key="11">
    <source>
        <dbReference type="Pfam" id="PF08541"/>
    </source>
</evidence>
<dbReference type="CDD" id="cd00830">
    <property type="entry name" value="KAS_III"/>
    <property type="match status" value="1"/>
</dbReference>
<keyword evidence="3" id="KW-0963">Cytoplasm</keyword>
<dbReference type="SUPFAM" id="SSF53901">
    <property type="entry name" value="Thiolase-like"/>
    <property type="match status" value="1"/>
</dbReference>
<dbReference type="PANTHER" id="PTHR34069:SF2">
    <property type="entry name" value="BETA-KETOACYL-[ACYL-CARRIER-PROTEIN] SYNTHASE III"/>
    <property type="match status" value="1"/>
</dbReference>
<feature type="region of interest" description="Disordered" evidence="10">
    <location>
        <begin position="1"/>
        <end position="21"/>
    </location>
</feature>
<dbReference type="Proteomes" id="UP000239485">
    <property type="component" value="Unassembled WGS sequence"/>
</dbReference>
<dbReference type="OrthoDB" id="9815506at2"/>
<dbReference type="GO" id="GO:0006633">
    <property type="term" value="P:fatty acid biosynthetic process"/>
    <property type="evidence" value="ECO:0007669"/>
    <property type="project" value="UniProtKB-KW"/>
</dbReference>
<dbReference type="InterPro" id="IPR016039">
    <property type="entry name" value="Thiolase-like"/>
</dbReference>
<dbReference type="GO" id="GO:0044550">
    <property type="term" value="P:secondary metabolite biosynthetic process"/>
    <property type="evidence" value="ECO:0007669"/>
    <property type="project" value="TreeGrafter"/>
</dbReference>
<evidence type="ECO:0000256" key="8">
    <source>
        <dbReference type="ARBA" id="ARBA00023160"/>
    </source>
</evidence>
<keyword evidence="8" id="KW-0275">Fatty acid biosynthesis</keyword>
<dbReference type="RefSeq" id="WP_104433187.1">
    <property type="nucleotide sequence ID" value="NZ_PTJD01000008.1"/>
</dbReference>
<sequence>MRGFGERGSQVLGLGHHQPPQVLTNEDLSARVDTSDEWIRTRTGISTRHVAGDGDTVASMGAAAARMALAEAGTDPQRVSMVVLATMTDEDRSPNSAGRVAAELGLAGPAVLDVNTACSGFEYALGIADQAVRAGTADHVLVIGSEKMTAVTDWSDRSTCVLTGDGAGALLIGPSEPALLSSVVWGSVPHLLEAVRVEGTPSRFAQEGRSVYRWAITEAATHAEHVLKAAGMTAADLGVLAFHQANLRIVEPLARALGAENAVVITDVTESGNTSAASVPLGLSKAWHRGELPAGAPALLFGFGGGFTYAGLVAHLPDQLPG</sequence>
<keyword evidence="9" id="KW-0012">Acyltransferase</keyword>
<dbReference type="InterPro" id="IPR004655">
    <property type="entry name" value="FabH"/>
</dbReference>
<protein>
    <submittedName>
        <fullName evidence="13">3-oxoacyl-[acyl-carrier-protein] synthase-3</fullName>
    </submittedName>
</protein>
<evidence type="ECO:0000256" key="6">
    <source>
        <dbReference type="ARBA" id="ARBA00022832"/>
    </source>
</evidence>
<dbReference type="InterPro" id="IPR013751">
    <property type="entry name" value="ACP_syn_III_N"/>
</dbReference>
<dbReference type="Pfam" id="PF08545">
    <property type="entry name" value="ACP_syn_III"/>
    <property type="match status" value="1"/>
</dbReference>
<proteinExistence type="inferred from homology"/>
<evidence type="ECO:0000256" key="10">
    <source>
        <dbReference type="SAM" id="MobiDB-lite"/>
    </source>
</evidence>
<accession>A0A2S6IJ93</accession>
<keyword evidence="6" id="KW-0276">Fatty acid metabolism</keyword>
<dbReference type="Gene3D" id="3.40.47.10">
    <property type="match status" value="1"/>
</dbReference>
<evidence type="ECO:0000259" key="12">
    <source>
        <dbReference type="Pfam" id="PF08545"/>
    </source>
</evidence>
<evidence type="ECO:0000256" key="1">
    <source>
        <dbReference type="ARBA" id="ARBA00005189"/>
    </source>
</evidence>
<dbReference type="PANTHER" id="PTHR34069">
    <property type="entry name" value="3-OXOACYL-[ACYL-CARRIER-PROTEIN] SYNTHASE 3"/>
    <property type="match status" value="1"/>
</dbReference>
<evidence type="ECO:0000256" key="4">
    <source>
        <dbReference type="ARBA" id="ARBA00022516"/>
    </source>
</evidence>
<evidence type="ECO:0000313" key="13">
    <source>
        <dbReference type="EMBL" id="PPK94255.1"/>
    </source>
</evidence>
<dbReference type="NCBIfam" id="NF006829">
    <property type="entry name" value="PRK09352.1"/>
    <property type="match status" value="1"/>
</dbReference>
<keyword evidence="14" id="KW-1185">Reference proteome</keyword>
<comment type="similarity">
    <text evidence="2">Belongs to the thiolase-like superfamily. FabH family.</text>
</comment>
<gene>
    <name evidence="13" type="ORF">CLV92_108157</name>
</gene>
<organism evidence="13 14">
    <name type="scientific">Kineococcus xinjiangensis</name>
    <dbReference type="NCBI Taxonomy" id="512762"/>
    <lineage>
        <taxon>Bacteria</taxon>
        <taxon>Bacillati</taxon>
        <taxon>Actinomycetota</taxon>
        <taxon>Actinomycetes</taxon>
        <taxon>Kineosporiales</taxon>
        <taxon>Kineosporiaceae</taxon>
        <taxon>Kineococcus</taxon>
    </lineage>
</organism>
<evidence type="ECO:0000256" key="2">
    <source>
        <dbReference type="ARBA" id="ARBA00008642"/>
    </source>
</evidence>
<evidence type="ECO:0000313" key="14">
    <source>
        <dbReference type="Proteomes" id="UP000239485"/>
    </source>
</evidence>
<dbReference type="Pfam" id="PF08541">
    <property type="entry name" value="ACP_syn_III_C"/>
    <property type="match status" value="1"/>
</dbReference>
<dbReference type="EMBL" id="PTJD01000008">
    <property type="protein sequence ID" value="PPK94255.1"/>
    <property type="molecule type" value="Genomic_DNA"/>
</dbReference>
<feature type="domain" description="Beta-ketoacyl-[acyl-carrier-protein] synthase III N-terminal" evidence="12">
    <location>
        <begin position="112"/>
        <end position="181"/>
    </location>
</feature>
<dbReference type="InterPro" id="IPR013747">
    <property type="entry name" value="ACP_syn_III_C"/>
</dbReference>
<feature type="domain" description="Beta-ketoacyl-[acyl-carrier-protein] synthase III C-terminal" evidence="11">
    <location>
        <begin position="227"/>
        <end position="314"/>
    </location>
</feature>
<comment type="caution">
    <text evidence="13">The sequence shown here is derived from an EMBL/GenBank/DDBJ whole genome shotgun (WGS) entry which is preliminary data.</text>
</comment>
<keyword evidence="5" id="KW-0808">Transferase</keyword>
<keyword evidence="7" id="KW-0443">Lipid metabolism</keyword>
<comment type="pathway">
    <text evidence="1">Lipid metabolism.</text>
</comment>
<evidence type="ECO:0000256" key="9">
    <source>
        <dbReference type="ARBA" id="ARBA00023315"/>
    </source>
</evidence>
<keyword evidence="4" id="KW-0444">Lipid biosynthesis</keyword>